<dbReference type="InterPro" id="IPR028081">
    <property type="entry name" value="Leu-bd"/>
</dbReference>
<comment type="similarity">
    <text evidence="1">Belongs to the leucine-binding protein family.</text>
</comment>
<feature type="compositionally biased region" description="Basic and acidic residues" evidence="4">
    <location>
        <begin position="652"/>
        <end position="663"/>
    </location>
</feature>
<dbReference type="STRING" id="1429043.X474_12750"/>
<evidence type="ECO:0000313" key="8">
    <source>
        <dbReference type="Proteomes" id="UP000032233"/>
    </source>
</evidence>
<feature type="region of interest" description="Disordered" evidence="4">
    <location>
        <begin position="638"/>
        <end position="688"/>
    </location>
</feature>
<dbReference type="Pfam" id="PF13458">
    <property type="entry name" value="Peripla_BP_6"/>
    <property type="match status" value="1"/>
</dbReference>
<dbReference type="InterPro" id="IPR011990">
    <property type="entry name" value="TPR-like_helical_dom_sf"/>
</dbReference>
<dbReference type="Proteomes" id="UP000032233">
    <property type="component" value="Unassembled WGS sequence"/>
</dbReference>
<comment type="caution">
    <text evidence="7">The sequence shown here is derived from an EMBL/GenBank/DDBJ whole genome shotgun (WGS) entry which is preliminary data.</text>
</comment>
<reference evidence="7 8" key="1">
    <citation type="submission" date="2013-11" db="EMBL/GenBank/DDBJ databases">
        <title>Metagenomic analysis of a methanogenic consortium involved in long chain n-alkane degradation.</title>
        <authorList>
            <person name="Davidova I.A."/>
            <person name="Callaghan A.V."/>
            <person name="Wawrik B."/>
            <person name="Pruitt S."/>
            <person name="Marks C."/>
            <person name="Duncan K.E."/>
            <person name="Suflita J.M."/>
        </authorList>
    </citation>
    <scope>NUCLEOTIDE SEQUENCE [LARGE SCALE GENOMIC DNA]</scope>
    <source>
        <strain evidence="7 8">SPR</strain>
    </source>
</reference>
<feature type="signal peptide" evidence="5">
    <location>
        <begin position="1"/>
        <end position="24"/>
    </location>
</feature>
<evidence type="ECO:0000256" key="4">
    <source>
        <dbReference type="SAM" id="MobiDB-lite"/>
    </source>
</evidence>
<dbReference type="OrthoDB" id="5410879at2"/>
<feature type="repeat" description="TPR" evidence="3">
    <location>
        <begin position="43"/>
        <end position="76"/>
    </location>
</feature>
<evidence type="ECO:0000259" key="6">
    <source>
        <dbReference type="Pfam" id="PF13458"/>
    </source>
</evidence>
<dbReference type="InterPro" id="IPR028082">
    <property type="entry name" value="Peripla_BP_I"/>
</dbReference>
<dbReference type="InterPro" id="IPR019734">
    <property type="entry name" value="TPR_rpt"/>
</dbReference>
<dbReference type="CDD" id="cd06339">
    <property type="entry name" value="PBP1_YraM_LppC_lipoprotein-like"/>
    <property type="match status" value="1"/>
</dbReference>
<keyword evidence="2 5" id="KW-0732">Signal</keyword>
<dbReference type="SUPFAM" id="SSF48452">
    <property type="entry name" value="TPR-like"/>
    <property type="match status" value="1"/>
</dbReference>
<accession>A0A0D2HU40</accession>
<dbReference type="AlphaFoldDB" id="A0A0D2HU40"/>
<protein>
    <recommendedName>
        <fullName evidence="6">Leucine-binding protein domain-containing protein</fullName>
    </recommendedName>
</protein>
<dbReference type="SUPFAM" id="SSF53822">
    <property type="entry name" value="Periplasmic binding protein-like I"/>
    <property type="match status" value="1"/>
</dbReference>
<dbReference type="SMART" id="SM00028">
    <property type="entry name" value="TPR"/>
    <property type="match status" value="3"/>
</dbReference>
<gene>
    <name evidence="7" type="ORF">X474_12750</name>
</gene>
<dbReference type="InterPro" id="IPR051010">
    <property type="entry name" value="BCAA_transport"/>
</dbReference>
<dbReference type="PANTHER" id="PTHR30483">
    <property type="entry name" value="LEUCINE-SPECIFIC-BINDING PROTEIN"/>
    <property type="match status" value="1"/>
</dbReference>
<dbReference type="Gene3D" id="3.40.50.2300">
    <property type="match status" value="2"/>
</dbReference>
<evidence type="ECO:0000256" key="1">
    <source>
        <dbReference type="ARBA" id="ARBA00010062"/>
    </source>
</evidence>
<dbReference type="EMBL" id="AZAC01000014">
    <property type="protein sequence ID" value="KIX13973.1"/>
    <property type="molecule type" value="Genomic_DNA"/>
</dbReference>
<proteinExistence type="inferred from homology"/>
<feature type="chain" id="PRO_5002243555" description="Leucine-binding protein domain-containing protein" evidence="5">
    <location>
        <begin position="25"/>
        <end position="688"/>
    </location>
</feature>
<keyword evidence="3" id="KW-0802">TPR repeat</keyword>
<evidence type="ECO:0000256" key="2">
    <source>
        <dbReference type="ARBA" id="ARBA00022729"/>
    </source>
</evidence>
<dbReference type="Pfam" id="PF13432">
    <property type="entry name" value="TPR_16"/>
    <property type="match status" value="1"/>
</dbReference>
<name>A0A0D2HU40_9BACT</name>
<dbReference type="PANTHER" id="PTHR30483:SF6">
    <property type="entry name" value="PERIPLASMIC BINDING PROTEIN OF ABC TRANSPORTER FOR NATURAL AMINO ACIDS"/>
    <property type="match status" value="1"/>
</dbReference>
<dbReference type="InParanoid" id="A0A0D2HU40"/>
<dbReference type="PROSITE" id="PS50005">
    <property type="entry name" value="TPR"/>
    <property type="match status" value="1"/>
</dbReference>
<feature type="domain" description="Leucine-binding protein" evidence="6">
    <location>
        <begin position="281"/>
        <end position="631"/>
    </location>
</feature>
<sequence>MYQRLKKLHVILMLALALLAGACAQPRPTTAPPEPVKPSTTEVVALINLGDSRLAQGRAALAVDAYRAALKQKPERELASRAMYGLAKALGQDGRHQASLDWSLRLLAFDPFARQASDAELLAAEQEQKLGQNQRSASRLKRIISHPARALNWEQRLKAHRMLAEALISLGRIKEALNTYVELAKQGGPETLETVADKLAQTAGRLAPYEIKPLLSASNPPQIRTALLVGLARANLREGNTAQAESTLSELRGMAYAEPFMNQIREMEGQIAQARMVRPSSVGVILPLSGRYSAHGREVLAAVELGLGLFSTQGAGQVKLFIEDSKNNPMEAAEAVSRLVTKHRVMAIIGPMGAATSLASARRAQELKTPLITITQLEGATRAGDYIFQNFFTPEEQVDALLKEIMSERGLTKVAVLAPDSAYGKGFASLMAKGLEQRGGVLVRTIYYNPKLTDYTDEIKRLVHLPPGNYRPGHPESPKPRIDFEALFVPDSPSRVGMIAPQLTYFDIVGVTLMGTNLWHNPRLLNLAGHYVEGSLFPDAFAADSGQPLVRDFVTQFESTLDRPPNVLDAHAYDAAHVVKSLLNGPNPPRTRIQMKNALNELRLAPGVCGELSMGPDRRLRKELTLYTVKNNSFKLYEPPVPGFDEPLNQEKNLKEQNLHEDQPAQSEGGETEDLAGKKDPPAGSVLY</sequence>
<dbReference type="PROSITE" id="PS51257">
    <property type="entry name" value="PROKAR_LIPOPROTEIN"/>
    <property type="match status" value="1"/>
</dbReference>
<evidence type="ECO:0000313" key="7">
    <source>
        <dbReference type="EMBL" id="KIX13973.1"/>
    </source>
</evidence>
<evidence type="ECO:0000256" key="5">
    <source>
        <dbReference type="SAM" id="SignalP"/>
    </source>
</evidence>
<keyword evidence="8" id="KW-1185">Reference proteome</keyword>
<dbReference type="Gene3D" id="1.25.40.10">
    <property type="entry name" value="Tetratricopeptide repeat domain"/>
    <property type="match status" value="1"/>
</dbReference>
<organism evidence="7 8">
    <name type="scientific">Dethiosulfatarculus sandiegensis</name>
    <dbReference type="NCBI Taxonomy" id="1429043"/>
    <lineage>
        <taxon>Bacteria</taxon>
        <taxon>Pseudomonadati</taxon>
        <taxon>Thermodesulfobacteriota</taxon>
        <taxon>Desulfarculia</taxon>
        <taxon>Desulfarculales</taxon>
        <taxon>Desulfarculaceae</taxon>
        <taxon>Dethiosulfatarculus</taxon>
    </lineage>
</organism>
<evidence type="ECO:0000256" key="3">
    <source>
        <dbReference type="PROSITE-ProRule" id="PRU00339"/>
    </source>
</evidence>
<dbReference type="RefSeq" id="WP_044348923.1">
    <property type="nucleotide sequence ID" value="NZ_AZAC01000014.1"/>
</dbReference>